<evidence type="ECO:0000259" key="2">
    <source>
        <dbReference type="Pfam" id="PF07883"/>
    </source>
</evidence>
<organism evidence="3 4">
    <name type="scientific">Clostridium bornimense</name>
    <dbReference type="NCBI Taxonomy" id="1216932"/>
    <lineage>
        <taxon>Bacteria</taxon>
        <taxon>Bacillati</taxon>
        <taxon>Bacillota</taxon>
        <taxon>Clostridia</taxon>
        <taxon>Eubacteriales</taxon>
        <taxon>Clostridiaceae</taxon>
        <taxon>Clostridium</taxon>
    </lineage>
</organism>
<protein>
    <recommendedName>
        <fullName evidence="2">Cupin type-2 domain-containing protein</fullName>
    </recommendedName>
</protein>
<evidence type="ECO:0000256" key="1">
    <source>
        <dbReference type="ARBA" id="ARBA00022723"/>
    </source>
</evidence>
<reference evidence="3 4" key="1">
    <citation type="submission" date="2013-11" db="EMBL/GenBank/DDBJ databases">
        <title>Complete genome sequence of Clostridum sp. M2/40.</title>
        <authorList>
            <person name="Wibberg D."/>
            <person name="Puehler A."/>
            <person name="Schlueter A."/>
        </authorList>
    </citation>
    <scope>NUCLEOTIDE SEQUENCE [LARGE SCALE GENOMIC DNA]</scope>
    <source>
        <strain evidence="4">M2/40</strain>
    </source>
</reference>
<proteinExistence type="predicted"/>
<keyword evidence="4" id="KW-1185">Reference proteome</keyword>
<sequence>MDYINKEDIRSLLNEGCESRQLLNDENSESRRVTITEVHLKPGYSQPRHIHDTSEQIWYALKGTGLLLLADNNEKKFSAGDVVRFSSGEVHGLLNDSDEEFVYISVTTPPINFRYAYKEEK</sequence>
<dbReference type="Pfam" id="PF07883">
    <property type="entry name" value="Cupin_2"/>
    <property type="match status" value="1"/>
</dbReference>
<dbReference type="Proteomes" id="UP000019426">
    <property type="component" value="Chromosome M2/40_rep2"/>
</dbReference>
<dbReference type="GO" id="GO:0046872">
    <property type="term" value="F:metal ion binding"/>
    <property type="evidence" value="ECO:0007669"/>
    <property type="project" value="UniProtKB-KW"/>
</dbReference>
<dbReference type="STRING" id="1216932.CM240_3114"/>
<dbReference type="EMBL" id="HG917869">
    <property type="protein sequence ID" value="CDM70231.1"/>
    <property type="molecule type" value="Genomic_DNA"/>
</dbReference>
<gene>
    <name evidence="3" type="ORF">CM240_3114</name>
</gene>
<dbReference type="eggNOG" id="COG0662">
    <property type="taxonomic scope" value="Bacteria"/>
</dbReference>
<dbReference type="InterPro" id="IPR013096">
    <property type="entry name" value="Cupin_2"/>
</dbReference>
<dbReference type="InterPro" id="IPR051610">
    <property type="entry name" value="GPI/OXD"/>
</dbReference>
<dbReference type="KEGG" id="clt:CM240_3114"/>
<name>W6RZZ6_9CLOT</name>
<dbReference type="InterPro" id="IPR014710">
    <property type="entry name" value="RmlC-like_jellyroll"/>
</dbReference>
<accession>W6RZZ6</accession>
<dbReference type="OrthoDB" id="9797047at2"/>
<dbReference type="PANTHER" id="PTHR35848">
    <property type="entry name" value="OXALATE-BINDING PROTEIN"/>
    <property type="match status" value="1"/>
</dbReference>
<evidence type="ECO:0000313" key="4">
    <source>
        <dbReference type="Proteomes" id="UP000019426"/>
    </source>
</evidence>
<dbReference type="SUPFAM" id="SSF51182">
    <property type="entry name" value="RmlC-like cupins"/>
    <property type="match status" value="1"/>
</dbReference>
<feature type="domain" description="Cupin type-2" evidence="2">
    <location>
        <begin position="37"/>
        <end position="106"/>
    </location>
</feature>
<dbReference type="Gene3D" id="2.60.120.10">
    <property type="entry name" value="Jelly Rolls"/>
    <property type="match status" value="1"/>
</dbReference>
<dbReference type="HOGENOM" id="CLU_2034600_0_0_9"/>
<keyword evidence="1" id="KW-0479">Metal-binding</keyword>
<evidence type="ECO:0000313" key="3">
    <source>
        <dbReference type="EMBL" id="CDM70231.1"/>
    </source>
</evidence>
<dbReference type="InterPro" id="IPR011051">
    <property type="entry name" value="RmlC_Cupin_sf"/>
</dbReference>
<dbReference type="RefSeq" id="WP_044040365.1">
    <property type="nucleotide sequence ID" value="NZ_HG917869.1"/>
</dbReference>
<dbReference type="AlphaFoldDB" id="W6RZZ6"/>
<dbReference type="PATRIC" id="fig|1216932.3.peg.3081"/>